<dbReference type="Proteomes" id="UP000001997">
    <property type="component" value="Unassembled WGS sequence"/>
</dbReference>
<dbReference type="SUPFAM" id="SSF52833">
    <property type="entry name" value="Thioredoxin-like"/>
    <property type="match status" value="1"/>
</dbReference>
<gene>
    <name evidence="1" type="ORF">PGUG_01888</name>
</gene>
<dbReference type="HOGENOM" id="CLU_101862_1_0_1"/>
<keyword evidence="2" id="KW-1185">Reference proteome</keyword>
<dbReference type="EMBL" id="CH408156">
    <property type="protein sequence ID" value="EDK37790.2"/>
    <property type="molecule type" value="Genomic_DNA"/>
</dbReference>
<dbReference type="OMA" id="QFTTQNR"/>
<accession>A5DF37</accession>
<dbReference type="InterPro" id="IPR036249">
    <property type="entry name" value="Thioredoxin-like_sf"/>
</dbReference>
<dbReference type="VEuPathDB" id="FungiDB:PGUG_01888"/>
<dbReference type="eggNOG" id="ENOG502SGFH">
    <property type="taxonomic scope" value="Eukaryota"/>
</dbReference>
<dbReference type="Gene3D" id="3.40.30.10">
    <property type="entry name" value="Glutaredoxin"/>
    <property type="match status" value="1"/>
</dbReference>
<protein>
    <recommendedName>
        <fullName evidence="3">Thioredoxin domain-containing protein</fullName>
    </recommendedName>
</protein>
<dbReference type="KEGG" id="pgu:PGUG_01888"/>
<dbReference type="OrthoDB" id="19690at2759"/>
<organism evidence="1 2">
    <name type="scientific">Meyerozyma guilliermondii (strain ATCC 6260 / CBS 566 / DSM 6381 / JCM 1539 / NBRC 10279 / NRRL Y-324)</name>
    <name type="common">Yeast</name>
    <name type="synonym">Candida guilliermondii</name>
    <dbReference type="NCBI Taxonomy" id="294746"/>
    <lineage>
        <taxon>Eukaryota</taxon>
        <taxon>Fungi</taxon>
        <taxon>Dikarya</taxon>
        <taxon>Ascomycota</taxon>
        <taxon>Saccharomycotina</taxon>
        <taxon>Pichiomycetes</taxon>
        <taxon>Debaryomycetaceae</taxon>
        <taxon>Meyerozyma</taxon>
    </lineage>
</organism>
<dbReference type="GeneID" id="5128021"/>
<evidence type="ECO:0000313" key="1">
    <source>
        <dbReference type="EMBL" id="EDK37790.2"/>
    </source>
</evidence>
<proteinExistence type="predicted"/>
<dbReference type="InParanoid" id="A5DF37"/>
<dbReference type="AlphaFoldDB" id="A5DF37"/>
<evidence type="ECO:0008006" key="3">
    <source>
        <dbReference type="Google" id="ProtNLM"/>
    </source>
</evidence>
<evidence type="ECO:0000313" key="2">
    <source>
        <dbReference type="Proteomes" id="UP000001997"/>
    </source>
</evidence>
<sequence>MSQFYAKRTFFSWFAGRKAIYPPSPSQISTSNRLFPTYITRTGELHDHLLAKEPLLVNFTIMADPQCNKLTQSLFDVLSSSKLYPNDFAVNLINVSADDLEARDMMLTYGISHLPSVVCLKKQLLHSKYVPSDLNRPLNQEVIDWLSTLK</sequence>
<dbReference type="RefSeq" id="XP_001486217.2">
    <property type="nucleotide sequence ID" value="XM_001486167.1"/>
</dbReference>
<reference evidence="1 2" key="1">
    <citation type="journal article" date="2009" name="Nature">
        <title>Evolution of pathogenicity and sexual reproduction in eight Candida genomes.</title>
        <authorList>
            <person name="Butler G."/>
            <person name="Rasmussen M.D."/>
            <person name="Lin M.F."/>
            <person name="Santos M.A."/>
            <person name="Sakthikumar S."/>
            <person name="Munro C.A."/>
            <person name="Rheinbay E."/>
            <person name="Grabherr M."/>
            <person name="Forche A."/>
            <person name="Reedy J.L."/>
            <person name="Agrafioti I."/>
            <person name="Arnaud M.B."/>
            <person name="Bates S."/>
            <person name="Brown A.J."/>
            <person name="Brunke S."/>
            <person name="Costanzo M.C."/>
            <person name="Fitzpatrick D.A."/>
            <person name="de Groot P.W."/>
            <person name="Harris D."/>
            <person name="Hoyer L.L."/>
            <person name="Hube B."/>
            <person name="Klis F.M."/>
            <person name="Kodira C."/>
            <person name="Lennard N."/>
            <person name="Logue M.E."/>
            <person name="Martin R."/>
            <person name="Neiman A.M."/>
            <person name="Nikolaou E."/>
            <person name="Quail M.A."/>
            <person name="Quinn J."/>
            <person name="Santos M.C."/>
            <person name="Schmitzberger F.F."/>
            <person name="Sherlock G."/>
            <person name="Shah P."/>
            <person name="Silverstein K.A."/>
            <person name="Skrzypek M.S."/>
            <person name="Soll D."/>
            <person name="Staggs R."/>
            <person name="Stansfield I."/>
            <person name="Stumpf M.P."/>
            <person name="Sudbery P.E."/>
            <person name="Srikantha T."/>
            <person name="Zeng Q."/>
            <person name="Berman J."/>
            <person name="Berriman M."/>
            <person name="Heitman J."/>
            <person name="Gow N.A."/>
            <person name="Lorenz M.C."/>
            <person name="Birren B.W."/>
            <person name="Kellis M."/>
            <person name="Cuomo C.A."/>
        </authorList>
    </citation>
    <scope>NUCLEOTIDE SEQUENCE [LARGE SCALE GENOMIC DNA]</scope>
    <source>
        <strain evidence="2">ATCC 6260 / CBS 566 / DSM 6381 / JCM 1539 / NBRC 10279 / NRRL Y-324</strain>
    </source>
</reference>
<name>A5DF37_PICGU</name>